<feature type="transmembrane region" description="Helical" evidence="1">
    <location>
        <begin position="261"/>
        <end position="281"/>
    </location>
</feature>
<gene>
    <name evidence="3" type="ORF">DF947_05395</name>
</gene>
<feature type="transmembrane region" description="Helical" evidence="1">
    <location>
        <begin position="398"/>
        <end position="422"/>
    </location>
</feature>
<evidence type="ECO:0000313" key="4">
    <source>
        <dbReference type="Proteomes" id="UP000245391"/>
    </source>
</evidence>
<proteinExistence type="predicted"/>
<feature type="domain" description="DUF418" evidence="2">
    <location>
        <begin position="276"/>
        <end position="436"/>
    </location>
</feature>
<feature type="transmembrane region" description="Helical" evidence="1">
    <location>
        <begin position="116"/>
        <end position="134"/>
    </location>
</feature>
<dbReference type="EMBL" id="QGNY01000002">
    <property type="protein sequence ID" value="PWS32515.1"/>
    <property type="molecule type" value="Genomic_DNA"/>
</dbReference>
<keyword evidence="1" id="KW-0472">Membrane</keyword>
<feature type="transmembrane region" description="Helical" evidence="1">
    <location>
        <begin position="78"/>
        <end position="96"/>
    </location>
</feature>
<dbReference type="PANTHER" id="PTHR30590:SF2">
    <property type="entry name" value="INNER MEMBRANE PROTEIN"/>
    <property type="match status" value="1"/>
</dbReference>
<keyword evidence="4" id="KW-1185">Reference proteome</keyword>
<name>A0A317F182_9SPHI</name>
<accession>A0A317F182</accession>
<keyword evidence="1" id="KW-1133">Transmembrane helix</keyword>
<dbReference type="OrthoDB" id="9807744at2"/>
<comment type="caution">
    <text evidence="3">The sequence shown here is derived from an EMBL/GenBank/DDBJ whole genome shotgun (WGS) entry which is preliminary data.</text>
</comment>
<organism evidence="3 4">
    <name type="scientific">Pedobacter paludis</name>
    <dbReference type="NCBI Taxonomy" id="2203212"/>
    <lineage>
        <taxon>Bacteria</taxon>
        <taxon>Pseudomonadati</taxon>
        <taxon>Bacteroidota</taxon>
        <taxon>Sphingobacteriia</taxon>
        <taxon>Sphingobacteriales</taxon>
        <taxon>Sphingobacteriaceae</taxon>
        <taxon>Pedobacter</taxon>
    </lineage>
</organism>
<evidence type="ECO:0000256" key="1">
    <source>
        <dbReference type="SAM" id="Phobius"/>
    </source>
</evidence>
<feature type="transmembrane region" description="Helical" evidence="1">
    <location>
        <begin position="336"/>
        <end position="353"/>
    </location>
</feature>
<feature type="transmembrane region" description="Helical" evidence="1">
    <location>
        <begin position="23"/>
        <end position="44"/>
    </location>
</feature>
<dbReference type="AlphaFoldDB" id="A0A317F182"/>
<feature type="transmembrane region" description="Helical" evidence="1">
    <location>
        <begin position="373"/>
        <end position="391"/>
    </location>
</feature>
<evidence type="ECO:0000259" key="2">
    <source>
        <dbReference type="Pfam" id="PF04235"/>
    </source>
</evidence>
<reference evidence="4" key="1">
    <citation type="submission" date="2018-05" db="EMBL/GenBank/DDBJ databases">
        <title>Pedobacter paludis sp. nov., isolated from wetland soil.</title>
        <authorList>
            <person name="Zhang Y."/>
        </authorList>
    </citation>
    <scope>NUCLEOTIDE SEQUENCE [LARGE SCALE GENOMIC DNA]</scope>
    <source>
        <strain evidence="4">R-8</strain>
    </source>
</reference>
<dbReference type="RefSeq" id="WP_109928688.1">
    <property type="nucleotide sequence ID" value="NZ_QGNY01000002.1"/>
</dbReference>
<evidence type="ECO:0000313" key="3">
    <source>
        <dbReference type="EMBL" id="PWS32515.1"/>
    </source>
</evidence>
<dbReference type="Pfam" id="PF04235">
    <property type="entry name" value="DUF418"/>
    <property type="match status" value="1"/>
</dbReference>
<dbReference type="Proteomes" id="UP000245391">
    <property type="component" value="Unassembled WGS sequence"/>
</dbReference>
<dbReference type="InterPro" id="IPR007349">
    <property type="entry name" value="DUF418"/>
</dbReference>
<feature type="transmembrane region" description="Helical" evidence="1">
    <location>
        <begin position="154"/>
        <end position="171"/>
    </location>
</feature>
<dbReference type="InterPro" id="IPR052529">
    <property type="entry name" value="Bact_Transport_Assoc"/>
</dbReference>
<dbReference type="PANTHER" id="PTHR30590">
    <property type="entry name" value="INNER MEMBRANE PROTEIN"/>
    <property type="match status" value="1"/>
</dbReference>
<protein>
    <submittedName>
        <fullName evidence="3">DUF418 domain-containing protein</fullName>
    </submittedName>
</protein>
<feature type="transmembrane region" description="Helical" evidence="1">
    <location>
        <begin position="287"/>
        <end position="309"/>
    </location>
</feature>
<keyword evidence="1" id="KW-0812">Transmembrane</keyword>
<sequence>MSTLSSLDASEQSASPLSKKDRILFLDAVRGIAVLGILLMNSMAQGQPHIFYAFLNLDQPIFGKNYYAWVLEMGFFEGTMRGLFSILFGAGTILFINRLEHNRGHLDAADIYYRRILWLLVFGLINAFIFFWPGDILYSYALCGLVLFPFRKLSANRLLLCSLFLLLIGTYRETSSLYARKEIITKGKKVELLQKEHKKITDEQKGELEKWQKFRDKNNSAGMMKDAKEEFKTIKTSNYSQLFGFYRDVNMELQSIGFYNGWWDMLMFFFIGMAFIKSGFLMGSKPLWLYIIGAVLGIGIGVAFNFMGIKEMYAAKFDMVKLTESAPAELYQVRRLLQTFGYLCLLILLYKITPFKKLLHIFVPVGQMAFTNYLSQSIIMSTIFLAMGWFGQLQRYQIYEVVLGVWIFQIVFSTIWLKYFLFGPFEWLWRSLTYVKWQPIKKVRLDVQAQSTSATVAGL</sequence>